<dbReference type="InterPro" id="IPR035986">
    <property type="entry name" value="PKD_dom_sf"/>
</dbReference>
<dbReference type="SMART" id="SM00560">
    <property type="entry name" value="LamGL"/>
    <property type="match status" value="2"/>
</dbReference>
<feature type="domain" description="PKD" evidence="6">
    <location>
        <begin position="1267"/>
        <end position="1353"/>
    </location>
</feature>
<sequence length="1956" mass="200130">MGIVTTALRRGAVASVAAASLVVSGLVAGVGAAPAAAASDPTLPITVSADALPTVQIDGVVWRQLVVGNTVYVAGKFSFARPAGSAAGTNQTARNNMLAYDLTTGALITSFAPSFNAQVKDLAVSADGRTLYAGGSFTTVNGQTRNRVAALDIPSGTLKSWAPSVNAAVQGLAVHGSKVYLGGVFTTVGGQARPRVAAVDASSGAVQPFVAAVDDNQVNAVVVAPDGLSVVIAGNFTTVGGASSPGYGLARLDAASGASLPLPVNSEIRNGGPSSAIGSLSTNGTYFYGTGWHYGDGGNSEGTFAASWATGELVWLEDCHGDTYSAAPVGDVVYLASHKHYCGNSGGFPQNEPWTFQHGTAVTNDVRGTNTADIYGYEDHPGTPRPEFLEWYPTFTPGNATGANQGPWTVAGNSSYVLFGGEFMGVNGKAQQGLVRFANRSIAPKKVGPANKGPFFGLSVLSYRSGQVRLSWPGNPDKDDDTVVYDVYRQSTATAPIYSRTISAPFWKQPRTTFTDTTQAPGSAQRYKVVATDPDGNRAESDWMNVTVSSEELSPYAQGVLDDAATSFWRLGEASGTTAFDWAGTDDLTTGAGVTRGAAGAIDGDPNTASTFSGTSTGSGATATPVAAPNTFTAEAWIKTTTTSGGKIIGFASSRTGNSGSYDRHVYMANNGRIVFGAYTGQTRTVTSTTSYNDGAWHHVVATLGANGMQLYVDGKRVAQRGDTTSGQDYQGYWRVGGDNLGGWPSQPTSAYFSGAIDDVAVYPSVLSTQQIREHYTDSGRTVDLPPAPADAYGKAVYDAEPDLYWRFNESSGSTVNDAGPGGNGGTLTGSFTRQSTGALTGVAGNRSVTFGSAGGHAYSTAAFTNPAGYTLEGWFSTTSTRGGKVVGFGGSQTGESGSYDRHVYMEDDGQLVFGTWTGVTNTVTTPASYNDGSWHHVMATQGADGMALYLDGQLVGTNPATGAQDYAGYWRVGGDTTWGSTSPYLAGRYDEFAVYSRALSANDALLHHGLGSDGVAPNLPPTSTFTAQVAGRSLTVDGAASADSDGSVQDYAWDFGDGATATTPTAQHAYPRAGTYVVTLTVTDDGGATGVSQQSVTVVNAPPSAAFMVTGQQFLEVTLDGSASSDPDGDLVDATWDFGDGTTGTGTTTQHTFAAGGTYPVTLSVTDDDGATRSVTHDVVVAPNKAPVAAFTSTVSALTVQVDGTSSSDPDGAVASYAWTFGDAGTATTPTAVHTFDAPGTYPVTLTVTDPQGLQDSVTRSVTVTTNEAPVAVITPTVADLSINVASAGSADPDGSIVAYLWEFGDGATATTASAQHTYAAPGTYPVTLTVTDNLGATGTSSVPVEVTAPVVFATDYFSRTAATGWGTADVGGAWTLSGAASQYRVAGGVGVASLNTAGVAPRGQLRTVSAADIDVTAQVSLDKLGNGGGTYVSLTSRASGWGSLYREKIWVRSVGTVALSLTRQTTTEAVLAQVNVPGLTLTPGAVLRTRFQTQGSNPTTLRARVWLDGTAEPTTWQVTSTDSTAELQDAGAIGIDTSLSGSATNAPVVISLDNLYAGRIGAAGPANQAPQAAFTAAATDLQVSVDGSASHDPDGAIASYAWDFDGVAKTGSTASHTFAATGTYPVRLTVTDNQGATATVTQQVSVTAPPAANQLPVAAFTQTTTDLTVAVDGSSSSDPDGSVVSYAWDFAGTPATGVTAAHTFPDTGTYPVTLTVTDDRGGTATTTQQISVVAPPLPGEVVLAEDTFARTLATGWGTATTGGAWTLYGGASQYGVNPGVGLFRLNAAGALPRVQLQGVSATDIDMSSRFSLDKLGSGGGTFYSLTGRTAGWGSMYRGKVWVKSTGVVNLALTRIAGGTEATLAQVNLADPTLVAGDVLNARLQAVGSNPTTLRLRVWKDGTTEPTTWQVSATDSTAELQDAGGVGIDTNLSGSATNAPLAIQVQKFKVIVPVP</sequence>
<keyword evidence="2 5" id="KW-0732">Signal</keyword>
<dbReference type="EMBL" id="JAGFBM010000010">
    <property type="protein sequence ID" value="MBO3086541.1"/>
    <property type="molecule type" value="Genomic_DNA"/>
</dbReference>
<feature type="chain" id="PRO_5045443077" evidence="5">
    <location>
        <begin position="29"/>
        <end position="1956"/>
    </location>
</feature>
<dbReference type="InterPro" id="IPR006558">
    <property type="entry name" value="LamG-like"/>
</dbReference>
<feature type="domain" description="PKD" evidence="6">
    <location>
        <begin position="1116"/>
        <end position="1182"/>
    </location>
</feature>
<evidence type="ECO:0000256" key="3">
    <source>
        <dbReference type="ARBA" id="ARBA00023157"/>
    </source>
</evidence>
<evidence type="ECO:0000259" key="6">
    <source>
        <dbReference type="PROSITE" id="PS50093"/>
    </source>
</evidence>
<dbReference type="SUPFAM" id="SSF50969">
    <property type="entry name" value="YVTN repeat-like/Quinoprotein amine dehydrogenase"/>
    <property type="match status" value="1"/>
</dbReference>
<name>A0ABS3SNM7_9CELL</name>
<accession>A0ABS3SNM7</accession>
<keyword evidence="4" id="KW-0966">Cell projection</keyword>
<evidence type="ECO:0000313" key="8">
    <source>
        <dbReference type="EMBL" id="MBO3086541.1"/>
    </source>
</evidence>
<dbReference type="PANTHER" id="PTHR46182">
    <property type="entry name" value="FI19480P1"/>
    <property type="match status" value="1"/>
</dbReference>
<dbReference type="CDD" id="cd00146">
    <property type="entry name" value="PKD"/>
    <property type="match status" value="6"/>
</dbReference>
<dbReference type="InterPro" id="IPR029865">
    <property type="entry name" value="KIAA0319-like"/>
</dbReference>
<dbReference type="SMART" id="SM00089">
    <property type="entry name" value="PKD"/>
    <property type="match status" value="6"/>
</dbReference>
<feature type="signal peptide" evidence="5">
    <location>
        <begin position="1"/>
        <end position="28"/>
    </location>
</feature>
<dbReference type="CDD" id="cd00110">
    <property type="entry name" value="LamG"/>
    <property type="match status" value="1"/>
</dbReference>
<feature type="domain" description="PKD" evidence="6">
    <location>
        <begin position="1184"/>
        <end position="1272"/>
    </location>
</feature>
<proteinExistence type="predicted"/>
<keyword evidence="3" id="KW-1015">Disulfide bond</keyword>
<dbReference type="Proteomes" id="UP000678317">
    <property type="component" value="Unassembled WGS sequence"/>
</dbReference>
<dbReference type="InterPro" id="IPR000601">
    <property type="entry name" value="PKD_dom"/>
</dbReference>
<dbReference type="SUPFAM" id="SSF49899">
    <property type="entry name" value="Concanavalin A-like lectins/glucanases"/>
    <property type="match status" value="2"/>
</dbReference>
<dbReference type="InterPro" id="IPR001791">
    <property type="entry name" value="Laminin_G"/>
</dbReference>
<dbReference type="Gene3D" id="2.60.120.200">
    <property type="match status" value="2"/>
</dbReference>
<dbReference type="Gene3D" id="2.60.40.10">
    <property type="entry name" value="Immunoglobulins"/>
    <property type="match status" value="7"/>
</dbReference>
<dbReference type="InterPro" id="IPR013320">
    <property type="entry name" value="ConA-like_dom_sf"/>
</dbReference>
<dbReference type="InterPro" id="IPR013431">
    <property type="entry name" value="Delta_60_rpt"/>
</dbReference>
<evidence type="ECO:0000259" key="7">
    <source>
        <dbReference type="PROSITE" id="PS50853"/>
    </source>
</evidence>
<evidence type="ECO:0000256" key="5">
    <source>
        <dbReference type="SAM" id="SignalP"/>
    </source>
</evidence>
<evidence type="ECO:0000256" key="1">
    <source>
        <dbReference type="ARBA" id="ARBA00004316"/>
    </source>
</evidence>
<feature type="domain" description="PKD" evidence="6">
    <location>
        <begin position="1568"/>
        <end position="1655"/>
    </location>
</feature>
<dbReference type="InterPro" id="IPR011044">
    <property type="entry name" value="Quino_amine_DH_bsu"/>
</dbReference>
<dbReference type="Pfam" id="PF13385">
    <property type="entry name" value="Laminin_G_3"/>
    <property type="match status" value="2"/>
</dbReference>
<comment type="subcellular location">
    <subcellularLocation>
        <location evidence="1">Cell projection</location>
    </subcellularLocation>
</comment>
<dbReference type="InterPro" id="IPR022409">
    <property type="entry name" value="PKD/Chitinase_dom"/>
</dbReference>
<dbReference type="InterPro" id="IPR013783">
    <property type="entry name" value="Ig-like_fold"/>
</dbReference>
<dbReference type="PANTHER" id="PTHR46182:SF2">
    <property type="entry name" value="FI19480P1"/>
    <property type="match status" value="1"/>
</dbReference>
<dbReference type="RefSeq" id="WP_208290514.1">
    <property type="nucleotide sequence ID" value="NZ_CP074404.1"/>
</dbReference>
<evidence type="ECO:0000313" key="9">
    <source>
        <dbReference type="Proteomes" id="UP000678317"/>
    </source>
</evidence>
<dbReference type="PROSITE" id="PS50853">
    <property type="entry name" value="FN3"/>
    <property type="match status" value="1"/>
</dbReference>
<dbReference type="PROSITE" id="PS50093">
    <property type="entry name" value="PKD"/>
    <property type="match status" value="6"/>
</dbReference>
<protein>
    <submittedName>
        <fullName evidence="8">PKD domain-containing protein</fullName>
    </submittedName>
</protein>
<dbReference type="SMART" id="SM00282">
    <property type="entry name" value="LamG"/>
    <property type="match status" value="1"/>
</dbReference>
<feature type="domain" description="PKD" evidence="6">
    <location>
        <begin position="1018"/>
        <end position="1099"/>
    </location>
</feature>
<dbReference type="InterPro" id="IPR003961">
    <property type="entry name" value="FN3_dom"/>
</dbReference>
<gene>
    <name evidence="8" type="ORF">J4035_17995</name>
</gene>
<dbReference type="Pfam" id="PF18911">
    <property type="entry name" value="PKD_4"/>
    <property type="match status" value="6"/>
</dbReference>
<organism evidence="8 9">
    <name type="scientific">Cellulomonas fengjieae</name>
    <dbReference type="NCBI Taxonomy" id="2819978"/>
    <lineage>
        <taxon>Bacteria</taxon>
        <taxon>Bacillati</taxon>
        <taxon>Actinomycetota</taxon>
        <taxon>Actinomycetes</taxon>
        <taxon>Micrococcales</taxon>
        <taxon>Cellulomonadaceae</taxon>
        <taxon>Cellulomonas</taxon>
    </lineage>
</organism>
<evidence type="ECO:0000256" key="4">
    <source>
        <dbReference type="ARBA" id="ARBA00023273"/>
    </source>
</evidence>
<reference evidence="8 9" key="1">
    <citation type="submission" date="2021-03" db="EMBL/GenBank/DDBJ databases">
        <title>novel species in genus Cellulomonas.</title>
        <authorList>
            <person name="Zhang G."/>
        </authorList>
    </citation>
    <scope>NUCLEOTIDE SEQUENCE [LARGE SCALE GENOMIC DNA]</scope>
    <source>
        <strain evidence="9">zg-ZUI188</strain>
    </source>
</reference>
<dbReference type="Pfam" id="PF17164">
    <property type="entry name" value="DUF5122"/>
    <property type="match status" value="1"/>
</dbReference>
<evidence type="ECO:0000256" key="2">
    <source>
        <dbReference type="ARBA" id="ARBA00022729"/>
    </source>
</evidence>
<feature type="domain" description="PKD" evidence="6">
    <location>
        <begin position="1654"/>
        <end position="1737"/>
    </location>
</feature>
<dbReference type="SUPFAM" id="SSF49299">
    <property type="entry name" value="PKD domain"/>
    <property type="match status" value="6"/>
</dbReference>
<keyword evidence="9" id="KW-1185">Reference proteome</keyword>
<comment type="caution">
    <text evidence="8">The sequence shown here is derived from an EMBL/GenBank/DDBJ whole genome shotgun (WGS) entry which is preliminary data.</text>
</comment>
<feature type="domain" description="Fibronectin type-III" evidence="7">
    <location>
        <begin position="454"/>
        <end position="551"/>
    </location>
</feature>